<evidence type="ECO:0000256" key="2">
    <source>
        <dbReference type="ARBA" id="ARBA00022737"/>
    </source>
</evidence>
<evidence type="ECO:0000256" key="1">
    <source>
        <dbReference type="ARBA" id="ARBA00022729"/>
    </source>
</evidence>
<dbReference type="InterPro" id="IPR038408">
    <property type="entry name" value="GNK2_sf"/>
</dbReference>
<keyword evidence="1" id="KW-0732">Signal</keyword>
<evidence type="ECO:0000256" key="3">
    <source>
        <dbReference type="SAM" id="MobiDB-lite"/>
    </source>
</evidence>
<feature type="domain" description="Gnk2-homologous" evidence="4">
    <location>
        <begin position="173"/>
        <end position="272"/>
    </location>
</feature>
<keyword evidence="2" id="KW-0677">Repeat</keyword>
<accession>A0A1E5WEV9</accession>
<gene>
    <name evidence="5" type="ORF">BAE44_0003083</name>
</gene>
<dbReference type="Gene3D" id="3.30.430.20">
    <property type="entry name" value="Gnk2 domain, C-X8-C-X2-C motif"/>
    <property type="match status" value="2"/>
</dbReference>
<feature type="region of interest" description="Disordered" evidence="3">
    <location>
        <begin position="1"/>
        <end position="55"/>
    </location>
</feature>
<dbReference type="EMBL" id="LWDX02010687">
    <property type="protein sequence ID" value="OEL35895.1"/>
    <property type="molecule type" value="Genomic_DNA"/>
</dbReference>
<dbReference type="FunFam" id="3.30.430.20:FF:000004">
    <property type="entry name" value="Receptor-like serine-threonine protein kinase"/>
    <property type="match status" value="1"/>
</dbReference>
<dbReference type="Proteomes" id="UP000095767">
    <property type="component" value="Unassembled WGS sequence"/>
</dbReference>
<dbReference type="OrthoDB" id="673386at2759"/>
<dbReference type="InterPro" id="IPR002902">
    <property type="entry name" value="GNK2"/>
</dbReference>
<evidence type="ECO:0000313" key="6">
    <source>
        <dbReference type="Proteomes" id="UP000095767"/>
    </source>
</evidence>
<dbReference type="PROSITE" id="PS51473">
    <property type="entry name" value="GNK2"/>
    <property type="match status" value="2"/>
</dbReference>
<reference evidence="5 6" key="1">
    <citation type="submission" date="2016-09" db="EMBL/GenBank/DDBJ databases">
        <title>The draft genome of Dichanthelium oligosanthes: A C3 panicoid grass species.</title>
        <authorList>
            <person name="Studer A.J."/>
            <person name="Schnable J.C."/>
            <person name="Brutnell T.P."/>
        </authorList>
    </citation>
    <scope>NUCLEOTIDE SEQUENCE [LARGE SCALE GENOMIC DNA]</scope>
    <source>
        <strain evidence="6">cv. Kellogg 1175</strain>
        <tissue evidence="5">Leaf</tissue>
    </source>
</reference>
<dbReference type="PANTHER" id="PTHR32099">
    <property type="entry name" value="CYSTEINE-RICH REPEAT SECRETORY PROTEIN"/>
    <property type="match status" value="1"/>
</dbReference>
<protein>
    <submittedName>
        <fullName evidence="5">Cysteine-rich repeat secretory protein 38</fullName>
    </submittedName>
</protein>
<comment type="caution">
    <text evidence="5">The sequence shown here is derived from an EMBL/GenBank/DDBJ whole genome shotgun (WGS) entry which is preliminary data.</text>
</comment>
<dbReference type="Pfam" id="PF01657">
    <property type="entry name" value="Stress-antifung"/>
    <property type="match status" value="2"/>
</dbReference>
<feature type="compositionally biased region" description="Pro residues" evidence="3">
    <location>
        <begin position="33"/>
        <end position="43"/>
    </location>
</feature>
<keyword evidence="6" id="KW-1185">Reference proteome</keyword>
<evidence type="ECO:0000313" key="5">
    <source>
        <dbReference type="EMBL" id="OEL35895.1"/>
    </source>
</evidence>
<name>A0A1E5WEV9_9POAL</name>
<organism evidence="5 6">
    <name type="scientific">Dichanthelium oligosanthes</name>
    <dbReference type="NCBI Taxonomy" id="888268"/>
    <lineage>
        <taxon>Eukaryota</taxon>
        <taxon>Viridiplantae</taxon>
        <taxon>Streptophyta</taxon>
        <taxon>Embryophyta</taxon>
        <taxon>Tracheophyta</taxon>
        <taxon>Spermatophyta</taxon>
        <taxon>Magnoliopsida</taxon>
        <taxon>Liliopsida</taxon>
        <taxon>Poales</taxon>
        <taxon>Poaceae</taxon>
        <taxon>PACMAD clade</taxon>
        <taxon>Panicoideae</taxon>
        <taxon>Panicodae</taxon>
        <taxon>Paniceae</taxon>
        <taxon>Dichantheliinae</taxon>
        <taxon>Dichanthelium</taxon>
    </lineage>
</organism>
<dbReference type="PANTHER" id="PTHR32099:SF42">
    <property type="entry name" value="CYSTEINE-RICH RECEPTOR-LIKE PROTEIN KINASE 9-RELATED"/>
    <property type="match status" value="1"/>
</dbReference>
<sequence>MPLKFFPSSVATVSQRPPWPRGAQRRTAFLPTSRPPSPHPFSSPPFSSKRRRSPPPWLLCGPAPVSGNYTENSTYQANINLLAATLPRNASAATFLYATDSVGSVPDMVYALALCRADADASACEGCVATAFRGAQQGCPLFKDVMVFYDLCQLRFSNRDFFLDDDYIVNTYILQGPQVAATASTQQPDAFDAAFGLLVNATADYAAENSSRRFGTGEEGFDDKLSIPKIYALAQCTPDRTTDICRTCLNTIVSQLLPSYFSGRNGGGVFGV</sequence>
<proteinExistence type="predicted"/>
<dbReference type="STRING" id="888268.A0A1E5WEV9"/>
<evidence type="ECO:0000259" key="4">
    <source>
        <dbReference type="PROSITE" id="PS51473"/>
    </source>
</evidence>
<dbReference type="CDD" id="cd23509">
    <property type="entry name" value="Gnk2-like"/>
    <property type="match status" value="2"/>
</dbReference>
<dbReference type="AlphaFoldDB" id="A0A1E5WEV9"/>
<feature type="domain" description="Gnk2-homologous" evidence="4">
    <location>
        <begin position="57"/>
        <end position="161"/>
    </location>
</feature>